<evidence type="ECO:0000256" key="3">
    <source>
        <dbReference type="ARBA" id="ARBA00022597"/>
    </source>
</evidence>
<reference evidence="10" key="1">
    <citation type="submission" date="2020-12" db="EMBL/GenBank/DDBJ databases">
        <title>Genomic characterization of non-nitrogen-fixing Frankia strains.</title>
        <authorList>
            <person name="Carlos-Shanley C."/>
            <person name="Guerra T."/>
            <person name="Hahn D."/>
        </authorList>
    </citation>
    <scope>NUCLEOTIDE SEQUENCE</scope>
    <source>
        <strain evidence="10">CN6</strain>
    </source>
</reference>
<keyword evidence="8" id="KW-0472">Membrane</keyword>
<dbReference type="EMBL" id="JAEACQ010000294">
    <property type="protein sequence ID" value="MBL7632080.1"/>
    <property type="molecule type" value="Genomic_DNA"/>
</dbReference>
<dbReference type="CDD" id="cd03215">
    <property type="entry name" value="ABC_Carb_Monos_II"/>
    <property type="match status" value="1"/>
</dbReference>
<dbReference type="InterPro" id="IPR003593">
    <property type="entry name" value="AAA+_ATPase"/>
</dbReference>
<dbReference type="InterPro" id="IPR050107">
    <property type="entry name" value="ABC_carbohydrate_import_ATPase"/>
</dbReference>
<evidence type="ECO:0000313" key="10">
    <source>
        <dbReference type="EMBL" id="MBL7632080.1"/>
    </source>
</evidence>
<sequence>MAFGPTVALDDVALTVERGQVHALLGENGSGKSTLIKILAGYHRPDPGGRVLVAGRALSFGNPVNAASLGCRFVHQDLGLVDTLSVAENLFLTSGFPARWGTIRWARLLRAARDDLARVGLDLDPRQPVAGLSPAVRTGLAVARALRPGAGNVALLVLDEPTATLPDDEVRQLLATVRAAAATGAGVLYVTHHLDEVFDIADVATVLRDGRVVASSAVPDLTRTRLVNQLLGSELDEAHASSQALPPPRANAVLRVHDLAAGQLRSLSLQVRAGELVGIAGLTGSGRESALAAVFGAVHPEGGDVLVDSTPLRPGHPRRAIDAGVAYLPADRKAHGGIMSLPAAANLTLPDLRALWRPPMLRLGAERVEARSWFSRLDVRPAGAVHLPLAALSGGNQQKVLLAKWLRCRPRVLLLDEPTQGVDIGAKAQIHQRIVAAADDGAAVVVSSADVDELVALCHRVVVLRGGHAVADLSGPALSVPAVNRAALAAER</sequence>
<evidence type="ECO:0000256" key="5">
    <source>
        <dbReference type="ARBA" id="ARBA00022741"/>
    </source>
</evidence>
<evidence type="ECO:0000256" key="4">
    <source>
        <dbReference type="ARBA" id="ARBA00022737"/>
    </source>
</evidence>
<proteinExistence type="predicted"/>
<evidence type="ECO:0000259" key="9">
    <source>
        <dbReference type="PROSITE" id="PS50893"/>
    </source>
</evidence>
<keyword evidence="1" id="KW-0813">Transport</keyword>
<feature type="domain" description="ABC transporter" evidence="9">
    <location>
        <begin position="248"/>
        <end position="491"/>
    </location>
</feature>
<evidence type="ECO:0000256" key="1">
    <source>
        <dbReference type="ARBA" id="ARBA00022448"/>
    </source>
</evidence>
<dbReference type="PANTHER" id="PTHR43790:SF3">
    <property type="entry name" value="D-ALLOSE IMPORT ATP-BINDING PROTEIN ALSA-RELATED"/>
    <property type="match status" value="1"/>
</dbReference>
<dbReference type="SMART" id="SM00382">
    <property type="entry name" value="AAA"/>
    <property type="match status" value="2"/>
</dbReference>
<evidence type="ECO:0000256" key="7">
    <source>
        <dbReference type="ARBA" id="ARBA00022967"/>
    </source>
</evidence>
<evidence type="ECO:0000256" key="2">
    <source>
        <dbReference type="ARBA" id="ARBA00022475"/>
    </source>
</evidence>
<dbReference type="Gene3D" id="3.40.50.300">
    <property type="entry name" value="P-loop containing nucleotide triphosphate hydrolases"/>
    <property type="match status" value="2"/>
</dbReference>
<keyword evidence="5" id="KW-0547">Nucleotide-binding</keyword>
<keyword evidence="6 10" id="KW-0067">ATP-binding</keyword>
<dbReference type="GO" id="GO:0016887">
    <property type="term" value="F:ATP hydrolysis activity"/>
    <property type="evidence" value="ECO:0007669"/>
    <property type="project" value="InterPro"/>
</dbReference>
<dbReference type="Proteomes" id="UP000604475">
    <property type="component" value="Unassembled WGS sequence"/>
</dbReference>
<dbReference type="InterPro" id="IPR027417">
    <property type="entry name" value="P-loop_NTPase"/>
</dbReference>
<dbReference type="InterPro" id="IPR003439">
    <property type="entry name" value="ABC_transporter-like_ATP-bd"/>
</dbReference>
<organism evidence="10 11">
    <name type="scientific">Frankia nepalensis</name>
    <dbReference type="NCBI Taxonomy" id="1836974"/>
    <lineage>
        <taxon>Bacteria</taxon>
        <taxon>Bacillati</taxon>
        <taxon>Actinomycetota</taxon>
        <taxon>Actinomycetes</taxon>
        <taxon>Frankiales</taxon>
        <taxon>Frankiaceae</taxon>
        <taxon>Frankia</taxon>
    </lineage>
</organism>
<dbReference type="PROSITE" id="PS50893">
    <property type="entry name" value="ABC_TRANSPORTER_2"/>
    <property type="match status" value="2"/>
</dbReference>
<evidence type="ECO:0000313" key="11">
    <source>
        <dbReference type="Proteomes" id="UP000604475"/>
    </source>
</evidence>
<dbReference type="RefSeq" id="WP_203003667.1">
    <property type="nucleotide sequence ID" value="NZ_JADWYV010000087.1"/>
</dbReference>
<keyword evidence="3" id="KW-0762">Sugar transport</keyword>
<dbReference type="PROSITE" id="PS00211">
    <property type="entry name" value="ABC_TRANSPORTER_1"/>
    <property type="match status" value="1"/>
</dbReference>
<evidence type="ECO:0000256" key="8">
    <source>
        <dbReference type="ARBA" id="ARBA00023136"/>
    </source>
</evidence>
<dbReference type="AlphaFoldDB" id="A0A937RNF8"/>
<keyword evidence="4" id="KW-0677">Repeat</keyword>
<protein>
    <submittedName>
        <fullName evidence="10">Sugar ABC transporter ATP-binding protein</fullName>
    </submittedName>
</protein>
<keyword evidence="7" id="KW-1278">Translocase</keyword>
<dbReference type="InterPro" id="IPR017871">
    <property type="entry name" value="ABC_transporter-like_CS"/>
</dbReference>
<dbReference type="GO" id="GO:0005524">
    <property type="term" value="F:ATP binding"/>
    <property type="evidence" value="ECO:0007669"/>
    <property type="project" value="UniProtKB-KW"/>
</dbReference>
<gene>
    <name evidence="10" type="ORF">I7412_33995</name>
</gene>
<evidence type="ECO:0000256" key="6">
    <source>
        <dbReference type="ARBA" id="ARBA00022840"/>
    </source>
</evidence>
<dbReference type="CDD" id="cd03216">
    <property type="entry name" value="ABC_Carb_Monos_I"/>
    <property type="match status" value="1"/>
</dbReference>
<comment type="caution">
    <text evidence="10">The sequence shown here is derived from an EMBL/GenBank/DDBJ whole genome shotgun (WGS) entry which is preliminary data.</text>
</comment>
<dbReference type="PANTHER" id="PTHR43790">
    <property type="entry name" value="CARBOHYDRATE TRANSPORT ATP-BINDING PROTEIN MG119-RELATED"/>
    <property type="match status" value="1"/>
</dbReference>
<keyword evidence="11" id="KW-1185">Reference proteome</keyword>
<feature type="domain" description="ABC transporter" evidence="9">
    <location>
        <begin position="1"/>
        <end position="234"/>
    </location>
</feature>
<name>A0A937RNF8_9ACTN</name>
<accession>A0A937RNF8</accession>
<dbReference type="SUPFAM" id="SSF52540">
    <property type="entry name" value="P-loop containing nucleoside triphosphate hydrolases"/>
    <property type="match status" value="2"/>
</dbReference>
<dbReference type="Pfam" id="PF00005">
    <property type="entry name" value="ABC_tran"/>
    <property type="match status" value="2"/>
</dbReference>
<keyword evidence="2" id="KW-1003">Cell membrane</keyword>